<evidence type="ECO:0000259" key="13">
    <source>
        <dbReference type="PROSITE" id="PS50011"/>
    </source>
</evidence>
<evidence type="ECO:0000256" key="10">
    <source>
        <dbReference type="PROSITE-ProRule" id="PRU10141"/>
    </source>
</evidence>
<dbReference type="InterPro" id="IPR008271">
    <property type="entry name" value="Ser/Thr_kinase_AS"/>
</dbReference>
<evidence type="ECO:0000256" key="11">
    <source>
        <dbReference type="SAM" id="Coils"/>
    </source>
</evidence>
<organism evidence="14 15">
    <name type="scientific">Laccaria amethystina LaAM-08-1</name>
    <dbReference type="NCBI Taxonomy" id="1095629"/>
    <lineage>
        <taxon>Eukaryota</taxon>
        <taxon>Fungi</taxon>
        <taxon>Dikarya</taxon>
        <taxon>Basidiomycota</taxon>
        <taxon>Agaricomycotina</taxon>
        <taxon>Agaricomycetes</taxon>
        <taxon>Agaricomycetidae</taxon>
        <taxon>Agaricales</taxon>
        <taxon>Agaricineae</taxon>
        <taxon>Hydnangiaceae</taxon>
        <taxon>Laccaria</taxon>
    </lineage>
</organism>
<feature type="compositionally biased region" description="Low complexity" evidence="12">
    <location>
        <begin position="784"/>
        <end position="805"/>
    </location>
</feature>
<feature type="binding site" evidence="10">
    <location>
        <position position="37"/>
    </location>
    <ligand>
        <name>ATP</name>
        <dbReference type="ChEBI" id="CHEBI:30616"/>
    </ligand>
</feature>
<evidence type="ECO:0000256" key="1">
    <source>
        <dbReference type="ARBA" id="ARBA00010886"/>
    </source>
</evidence>
<gene>
    <name evidence="14" type="ORF">K443DRAFT_485553</name>
</gene>
<dbReference type="GO" id="GO:0005524">
    <property type="term" value="F:ATP binding"/>
    <property type="evidence" value="ECO:0007669"/>
    <property type="project" value="UniProtKB-UniRule"/>
</dbReference>
<dbReference type="InterPro" id="IPR050660">
    <property type="entry name" value="NEK_Ser/Thr_kinase"/>
</dbReference>
<evidence type="ECO:0000313" key="14">
    <source>
        <dbReference type="EMBL" id="KIK03292.1"/>
    </source>
</evidence>
<dbReference type="Pfam" id="PF00069">
    <property type="entry name" value="Pkinase"/>
    <property type="match status" value="2"/>
</dbReference>
<comment type="catalytic activity">
    <reaction evidence="9">
        <text>L-seryl-[protein] + ATP = O-phospho-L-seryl-[protein] + ADP + H(+)</text>
        <dbReference type="Rhea" id="RHEA:17989"/>
        <dbReference type="Rhea" id="RHEA-COMP:9863"/>
        <dbReference type="Rhea" id="RHEA-COMP:11604"/>
        <dbReference type="ChEBI" id="CHEBI:15378"/>
        <dbReference type="ChEBI" id="CHEBI:29999"/>
        <dbReference type="ChEBI" id="CHEBI:30616"/>
        <dbReference type="ChEBI" id="CHEBI:83421"/>
        <dbReference type="ChEBI" id="CHEBI:456216"/>
        <dbReference type="EC" id="2.7.11.1"/>
    </reaction>
</comment>
<feature type="region of interest" description="Disordered" evidence="12">
    <location>
        <begin position="778"/>
        <end position="829"/>
    </location>
</feature>
<keyword evidence="5 10" id="KW-0547">Nucleotide-binding</keyword>
<feature type="region of interest" description="Disordered" evidence="12">
    <location>
        <begin position="587"/>
        <end position="743"/>
    </location>
</feature>
<accession>A0A0C9XZX0</accession>
<dbReference type="HOGENOM" id="CLU_012940_0_0_1"/>
<evidence type="ECO:0000256" key="7">
    <source>
        <dbReference type="ARBA" id="ARBA00022840"/>
    </source>
</evidence>
<dbReference type="SMART" id="SM00220">
    <property type="entry name" value="S_TKc"/>
    <property type="match status" value="1"/>
</dbReference>
<evidence type="ECO:0000256" key="2">
    <source>
        <dbReference type="ARBA" id="ARBA00012513"/>
    </source>
</evidence>
<dbReference type="InterPro" id="IPR000719">
    <property type="entry name" value="Prot_kinase_dom"/>
</dbReference>
<dbReference type="EC" id="2.7.11.1" evidence="2"/>
<feature type="compositionally biased region" description="Low complexity" evidence="12">
    <location>
        <begin position="666"/>
        <end position="693"/>
    </location>
</feature>
<feature type="compositionally biased region" description="Basic and acidic residues" evidence="12">
    <location>
        <begin position="611"/>
        <end position="624"/>
    </location>
</feature>
<comment type="catalytic activity">
    <reaction evidence="8">
        <text>L-threonyl-[protein] + ATP = O-phospho-L-threonyl-[protein] + ADP + H(+)</text>
        <dbReference type="Rhea" id="RHEA:46608"/>
        <dbReference type="Rhea" id="RHEA-COMP:11060"/>
        <dbReference type="Rhea" id="RHEA-COMP:11605"/>
        <dbReference type="ChEBI" id="CHEBI:15378"/>
        <dbReference type="ChEBI" id="CHEBI:30013"/>
        <dbReference type="ChEBI" id="CHEBI:30616"/>
        <dbReference type="ChEBI" id="CHEBI:61977"/>
        <dbReference type="ChEBI" id="CHEBI:456216"/>
        <dbReference type="EC" id="2.7.11.1"/>
    </reaction>
</comment>
<dbReference type="AlphaFoldDB" id="A0A0C9XZX0"/>
<dbReference type="OrthoDB" id="10250725at2759"/>
<keyword evidence="7 10" id="KW-0067">ATP-binding</keyword>
<dbReference type="InterPro" id="IPR017441">
    <property type="entry name" value="Protein_kinase_ATP_BS"/>
</dbReference>
<evidence type="ECO:0000256" key="3">
    <source>
        <dbReference type="ARBA" id="ARBA00022527"/>
    </source>
</evidence>
<reference evidence="14 15" key="1">
    <citation type="submission" date="2014-04" db="EMBL/GenBank/DDBJ databases">
        <authorList>
            <consortium name="DOE Joint Genome Institute"/>
            <person name="Kuo A."/>
            <person name="Kohler A."/>
            <person name="Nagy L.G."/>
            <person name="Floudas D."/>
            <person name="Copeland A."/>
            <person name="Barry K.W."/>
            <person name="Cichocki N."/>
            <person name="Veneault-Fourrey C."/>
            <person name="LaButti K."/>
            <person name="Lindquist E.A."/>
            <person name="Lipzen A."/>
            <person name="Lundell T."/>
            <person name="Morin E."/>
            <person name="Murat C."/>
            <person name="Sun H."/>
            <person name="Tunlid A."/>
            <person name="Henrissat B."/>
            <person name="Grigoriev I.V."/>
            <person name="Hibbett D.S."/>
            <person name="Martin F."/>
            <person name="Nordberg H.P."/>
            <person name="Cantor M.N."/>
            <person name="Hua S.X."/>
        </authorList>
    </citation>
    <scope>NUCLEOTIDE SEQUENCE [LARGE SCALE GENOMIC DNA]</scope>
    <source>
        <strain evidence="14 15">LaAM-08-1</strain>
    </source>
</reference>
<evidence type="ECO:0000256" key="4">
    <source>
        <dbReference type="ARBA" id="ARBA00022679"/>
    </source>
</evidence>
<evidence type="ECO:0000313" key="15">
    <source>
        <dbReference type="Proteomes" id="UP000054477"/>
    </source>
</evidence>
<comment type="similarity">
    <text evidence="1">Belongs to the protein kinase superfamily. NEK Ser/Thr protein kinase family. NIMA subfamily.</text>
</comment>
<keyword evidence="11" id="KW-0175">Coiled coil</keyword>
<evidence type="ECO:0000256" key="9">
    <source>
        <dbReference type="ARBA" id="ARBA00048679"/>
    </source>
</evidence>
<feature type="compositionally biased region" description="Polar residues" evidence="12">
    <location>
        <begin position="629"/>
        <end position="639"/>
    </location>
</feature>
<keyword evidence="15" id="KW-1185">Reference proteome</keyword>
<evidence type="ECO:0000256" key="12">
    <source>
        <dbReference type="SAM" id="MobiDB-lite"/>
    </source>
</evidence>
<dbReference type="Gene3D" id="3.30.200.20">
    <property type="entry name" value="Phosphorylase Kinase, domain 1"/>
    <property type="match status" value="2"/>
</dbReference>
<feature type="domain" description="Protein kinase" evidence="13">
    <location>
        <begin position="8"/>
        <end position="292"/>
    </location>
</feature>
<dbReference type="GO" id="GO:0005634">
    <property type="term" value="C:nucleus"/>
    <property type="evidence" value="ECO:0007669"/>
    <property type="project" value="TreeGrafter"/>
</dbReference>
<dbReference type="PANTHER" id="PTHR43671:SF98">
    <property type="entry name" value="SERINE_THREONINE-PROTEIN KINASE NEK11"/>
    <property type="match status" value="1"/>
</dbReference>
<proteinExistence type="inferred from homology"/>
<evidence type="ECO:0000256" key="5">
    <source>
        <dbReference type="ARBA" id="ARBA00022741"/>
    </source>
</evidence>
<keyword evidence="6" id="KW-0418">Kinase</keyword>
<dbReference type="PANTHER" id="PTHR43671">
    <property type="entry name" value="SERINE/THREONINE-PROTEIN KINASE NEK"/>
    <property type="match status" value="1"/>
</dbReference>
<evidence type="ECO:0000256" key="6">
    <source>
        <dbReference type="ARBA" id="ARBA00022777"/>
    </source>
</evidence>
<dbReference type="InterPro" id="IPR011009">
    <property type="entry name" value="Kinase-like_dom_sf"/>
</dbReference>
<reference evidence="15" key="2">
    <citation type="submission" date="2015-01" db="EMBL/GenBank/DDBJ databases">
        <title>Evolutionary Origins and Diversification of the Mycorrhizal Mutualists.</title>
        <authorList>
            <consortium name="DOE Joint Genome Institute"/>
            <consortium name="Mycorrhizal Genomics Consortium"/>
            <person name="Kohler A."/>
            <person name="Kuo A."/>
            <person name="Nagy L.G."/>
            <person name="Floudas D."/>
            <person name="Copeland A."/>
            <person name="Barry K.W."/>
            <person name="Cichocki N."/>
            <person name="Veneault-Fourrey C."/>
            <person name="LaButti K."/>
            <person name="Lindquist E.A."/>
            <person name="Lipzen A."/>
            <person name="Lundell T."/>
            <person name="Morin E."/>
            <person name="Murat C."/>
            <person name="Riley R."/>
            <person name="Ohm R."/>
            <person name="Sun H."/>
            <person name="Tunlid A."/>
            <person name="Henrissat B."/>
            <person name="Grigoriev I.V."/>
            <person name="Hibbett D.S."/>
            <person name="Martin F."/>
        </authorList>
    </citation>
    <scope>NUCLEOTIDE SEQUENCE [LARGE SCALE GENOMIC DNA]</scope>
    <source>
        <strain evidence="15">LaAM-08-1</strain>
    </source>
</reference>
<sequence>MSSFLDQYDSLDVIGNGSFGIIRKVRRKADGLIFARKELNFERMSDRDRKQIVSEVNILKDLHHDHIVRYHDRYVDRDAGILYILMEYCGGGDLSNIIKQAMKQNRPISEDVIWNYFMQILLALHHCHHPNGHGRSSSGSGANCVPPDSESSSRRAQILHRDLKPDNVFLDENNCVKLGDFGLSKALAQASFANTYVGTPYYMSPELMQEKAYDSKSDIWSLGCLIYELCALKPPFHEAKTHSELSILIRNGRIPPLPRGYSQALFGVIKAMLNLNPAMRPSAAQLLQHERLELVFKVAETEKMLSTVKAHKTTIVNKEREVLAREQAIIEKEQHINTLFTQKDQEIAALQHAVAQLQNQQNCQLSQCDVEVAVKQAIARREEELRVLVTKREEEVASAMSKREEEIMEAVRRRETEVCEAWVAREAEIRKEVEQSIKSVEERIEWIAKRENELKIEEARVDGIREDVEDKVRKLEESIAKGKKEKTPLEEVKNLLGPLARIAQETPSQQRKFDNQPTPKPSGIRPLETPITRPAYTNFIPSAMKGVVLTETGETLATPTPAELVNLFNASPKVGLNFAKIFDFEDADDEEEGEKEKREEVTHSPPPSPSSRKERERRSKEKGEGSSSDAGSVNTNSAPPTRLRRPSIRSSTVRPSHTRSATIPPSTTDTASIASSSSTSSSSSSSSVSQPYLQPKPLPHPHLHTSTAITRSSSVPMPRSLPSPEYDLADEENLPSPFLKRTERQNLAVKQDLSAAIRKKRPSTGNVLRAMAAANNVGRKTNGASTTALPWPSTTATTTDTWPSTGEARPSLASARKASEEARKALLRP</sequence>
<feature type="coiled-coil region" evidence="11">
    <location>
        <begin position="423"/>
        <end position="485"/>
    </location>
</feature>
<dbReference type="EMBL" id="KN838582">
    <property type="protein sequence ID" value="KIK03292.1"/>
    <property type="molecule type" value="Genomic_DNA"/>
</dbReference>
<feature type="compositionally biased region" description="Polar residues" evidence="12">
    <location>
        <begin position="648"/>
        <end position="665"/>
    </location>
</feature>
<dbReference type="Gene3D" id="1.10.510.10">
    <property type="entry name" value="Transferase(Phosphotransferase) domain 1"/>
    <property type="match status" value="1"/>
</dbReference>
<dbReference type="STRING" id="1095629.A0A0C9XZX0"/>
<feature type="region of interest" description="Disordered" evidence="12">
    <location>
        <begin position="505"/>
        <end position="530"/>
    </location>
</feature>
<dbReference type="PROSITE" id="PS50011">
    <property type="entry name" value="PROTEIN_KINASE_DOM"/>
    <property type="match status" value="1"/>
</dbReference>
<evidence type="ECO:0000256" key="8">
    <source>
        <dbReference type="ARBA" id="ARBA00047899"/>
    </source>
</evidence>
<protein>
    <recommendedName>
        <fullName evidence="2">non-specific serine/threonine protein kinase</fullName>
        <ecNumber evidence="2">2.7.11.1</ecNumber>
    </recommendedName>
</protein>
<keyword evidence="3" id="KW-0723">Serine/threonine-protein kinase</keyword>
<dbReference type="Proteomes" id="UP000054477">
    <property type="component" value="Unassembled WGS sequence"/>
</dbReference>
<name>A0A0C9XZX0_9AGAR</name>
<dbReference type="PROSITE" id="PS00108">
    <property type="entry name" value="PROTEIN_KINASE_ST"/>
    <property type="match status" value="1"/>
</dbReference>
<feature type="compositionally biased region" description="Basic and acidic residues" evidence="12">
    <location>
        <begin position="817"/>
        <end position="829"/>
    </location>
</feature>
<dbReference type="SUPFAM" id="SSF56112">
    <property type="entry name" value="Protein kinase-like (PK-like)"/>
    <property type="match status" value="1"/>
</dbReference>
<dbReference type="CDD" id="cd08217">
    <property type="entry name" value="STKc_Nek2"/>
    <property type="match status" value="1"/>
</dbReference>
<dbReference type="PROSITE" id="PS00107">
    <property type="entry name" value="PROTEIN_KINASE_ATP"/>
    <property type="match status" value="1"/>
</dbReference>
<keyword evidence="4" id="KW-0808">Transferase</keyword>
<feature type="compositionally biased region" description="Polar residues" evidence="12">
    <location>
        <begin position="705"/>
        <end position="715"/>
    </location>
</feature>
<dbReference type="GO" id="GO:0004674">
    <property type="term" value="F:protein serine/threonine kinase activity"/>
    <property type="evidence" value="ECO:0007669"/>
    <property type="project" value="UniProtKB-KW"/>
</dbReference>